<organism evidence="4 5">
    <name type="scientific">Loxodonta africana</name>
    <name type="common">African elephant</name>
    <dbReference type="NCBI Taxonomy" id="9785"/>
    <lineage>
        <taxon>Eukaryota</taxon>
        <taxon>Metazoa</taxon>
        <taxon>Chordata</taxon>
        <taxon>Craniata</taxon>
        <taxon>Vertebrata</taxon>
        <taxon>Euteleostomi</taxon>
        <taxon>Mammalia</taxon>
        <taxon>Eutheria</taxon>
        <taxon>Afrotheria</taxon>
        <taxon>Proboscidea</taxon>
        <taxon>Elephantidae</taxon>
        <taxon>Loxodonta</taxon>
    </lineage>
</organism>
<feature type="compositionally biased region" description="Polar residues" evidence="1">
    <location>
        <begin position="287"/>
        <end position="298"/>
    </location>
</feature>
<dbReference type="PANTHER" id="PTHR36874:SF1">
    <property type="entry name" value="EQUATORIN"/>
    <property type="match status" value="1"/>
</dbReference>
<dbReference type="GO" id="GO:0005886">
    <property type="term" value="C:plasma membrane"/>
    <property type="evidence" value="ECO:0007669"/>
    <property type="project" value="InterPro"/>
</dbReference>
<dbReference type="Ensembl" id="ENSLAFT00000008795.2">
    <property type="protein sequence ID" value="ENSLAFP00000007389.2"/>
    <property type="gene ID" value="ENSLAFG00000008794.2"/>
</dbReference>
<evidence type="ECO:0000256" key="3">
    <source>
        <dbReference type="SAM" id="SignalP"/>
    </source>
</evidence>
<name>G3T2J0_LOXAF</name>
<protein>
    <submittedName>
        <fullName evidence="4">Equatorin</fullName>
    </submittedName>
</protein>
<feature type="transmembrane region" description="Helical" evidence="2">
    <location>
        <begin position="194"/>
        <end position="218"/>
    </location>
</feature>
<dbReference type="AlphaFoldDB" id="G3T2J0"/>
<evidence type="ECO:0000313" key="4">
    <source>
        <dbReference type="Ensembl" id="ENSLAFP00000007389.2"/>
    </source>
</evidence>
<feature type="signal peptide" evidence="3">
    <location>
        <begin position="1"/>
        <end position="17"/>
    </location>
</feature>
<dbReference type="GO" id="GO:0006897">
    <property type="term" value="P:endocytosis"/>
    <property type="evidence" value="ECO:0007669"/>
    <property type="project" value="InterPro"/>
</dbReference>
<proteinExistence type="predicted"/>
<dbReference type="eggNOG" id="KOG2248">
    <property type="taxonomic scope" value="Eukaryota"/>
</dbReference>
<dbReference type="InParanoid" id="G3T2J0"/>
<evidence type="ECO:0000313" key="5">
    <source>
        <dbReference type="Proteomes" id="UP000007646"/>
    </source>
</evidence>
<dbReference type="HOGENOM" id="CLU_082439_0_0_1"/>
<dbReference type="GO" id="GO:0002081">
    <property type="term" value="C:outer acrosomal membrane"/>
    <property type="evidence" value="ECO:0007669"/>
    <property type="project" value="TreeGrafter"/>
</dbReference>
<feature type="chain" id="PRO_5003454797" evidence="3">
    <location>
        <begin position="18"/>
        <end position="298"/>
    </location>
</feature>
<dbReference type="PANTHER" id="PTHR36874">
    <property type="entry name" value="EQUATORIN"/>
    <property type="match status" value="1"/>
</dbReference>
<feature type="region of interest" description="Disordered" evidence="1">
    <location>
        <begin position="56"/>
        <end position="75"/>
    </location>
</feature>
<feature type="compositionally biased region" description="Basic and acidic residues" evidence="1">
    <location>
        <begin position="157"/>
        <end position="166"/>
    </location>
</feature>
<keyword evidence="5" id="KW-1185">Reference proteome</keyword>
<dbReference type="STRING" id="9785.ENSLAFP00000007389"/>
<keyword evidence="2" id="KW-1133">Transmembrane helix</keyword>
<accession>G3T2J0</accession>
<feature type="compositionally biased region" description="Basic and acidic residues" evidence="1">
    <location>
        <begin position="119"/>
        <end position="134"/>
    </location>
</feature>
<dbReference type="GO" id="GO:0060478">
    <property type="term" value="P:acrosomal vesicle exocytosis"/>
    <property type="evidence" value="ECO:0007669"/>
    <property type="project" value="InterPro"/>
</dbReference>
<reference evidence="4 5" key="1">
    <citation type="submission" date="2009-06" db="EMBL/GenBank/DDBJ databases">
        <title>The Genome Sequence of Loxodonta africana (African elephant).</title>
        <authorList>
            <person name="Di Palma F."/>
            <person name="Heiman D."/>
            <person name="Young S."/>
            <person name="Johnson J."/>
            <person name="Lander E.S."/>
            <person name="Lindblad-Toh K."/>
        </authorList>
    </citation>
    <scope>NUCLEOTIDE SEQUENCE [LARGE SCALE GENOMIC DNA]</scope>
    <source>
        <strain evidence="4 5">Isolate ISIS603380</strain>
    </source>
</reference>
<evidence type="ECO:0000256" key="2">
    <source>
        <dbReference type="SAM" id="Phobius"/>
    </source>
</evidence>
<dbReference type="Proteomes" id="UP000007646">
    <property type="component" value="Unassembled WGS sequence"/>
</dbReference>
<keyword evidence="2" id="KW-0472">Membrane</keyword>
<evidence type="ECO:0000256" key="1">
    <source>
        <dbReference type="SAM" id="MobiDB-lite"/>
    </source>
</evidence>
<dbReference type="GO" id="GO:0007342">
    <property type="term" value="P:fusion of sperm to egg plasma membrane involved in single fertilization"/>
    <property type="evidence" value="ECO:0007669"/>
    <property type="project" value="InterPro"/>
</dbReference>
<dbReference type="Pfam" id="PF15339">
    <property type="entry name" value="Afaf"/>
    <property type="match status" value="1"/>
</dbReference>
<feature type="region of interest" description="Disordered" evidence="1">
    <location>
        <begin position="250"/>
        <end position="298"/>
    </location>
</feature>
<sequence length="298" mass="33543">MNFILFIFLSGVFSSDSSDIKPKKSKYLGEKMHNHEKLVCGNFLQDDENFTVGGCEENKEQEKNKDKVPANEKSGNHYKDIKQYTFVTQGPNGTGPEISLRATTDVNFILRNFCEASKDKTEDKEKKENEKTEPTKGQNEPEFWTMLEKALNATPPREQRNEEKDQLFNPIPSSDVNLESKQEAGELEGIKQKLMLGISLMSLFLFLALLTLCCATLYKLRKLSSKSECDDGQYSVNPELAEMSYFHPSEGVSDTSFSKSAESSTFWGNSSSEFRKSGLRKSKSKSMTDMVSTGSDDT</sequence>
<dbReference type="InterPro" id="IPR029282">
    <property type="entry name" value="Eqtn/Afaf"/>
</dbReference>
<gene>
    <name evidence="4" type="primary">EQTN</name>
</gene>
<feature type="compositionally biased region" description="Polar residues" evidence="1">
    <location>
        <begin position="252"/>
        <end position="272"/>
    </location>
</feature>
<reference evidence="4" key="3">
    <citation type="submission" date="2025-09" db="UniProtKB">
        <authorList>
            <consortium name="Ensembl"/>
        </authorList>
    </citation>
    <scope>IDENTIFICATION</scope>
    <source>
        <strain evidence="4">Isolate ISIS603380</strain>
    </source>
</reference>
<keyword evidence="2" id="KW-0812">Transmembrane</keyword>
<dbReference type="GO" id="GO:0002079">
    <property type="term" value="C:inner acrosomal membrane"/>
    <property type="evidence" value="ECO:0007669"/>
    <property type="project" value="TreeGrafter"/>
</dbReference>
<reference evidence="4" key="2">
    <citation type="submission" date="2025-08" db="UniProtKB">
        <authorList>
            <consortium name="Ensembl"/>
        </authorList>
    </citation>
    <scope>IDENTIFICATION</scope>
    <source>
        <strain evidence="4">Isolate ISIS603380</strain>
    </source>
</reference>
<feature type="region of interest" description="Disordered" evidence="1">
    <location>
        <begin position="119"/>
        <end position="141"/>
    </location>
</feature>
<dbReference type="GeneTree" id="ENSGT00390000010786"/>
<keyword evidence="3" id="KW-0732">Signal</keyword>
<feature type="region of interest" description="Disordered" evidence="1">
    <location>
        <begin position="154"/>
        <end position="178"/>
    </location>
</feature>